<evidence type="ECO:0000256" key="7">
    <source>
        <dbReference type="ARBA" id="ARBA00022833"/>
    </source>
</evidence>
<dbReference type="CDD" id="cd18808">
    <property type="entry name" value="SF1_C_Upf1"/>
    <property type="match status" value="1"/>
</dbReference>
<dbReference type="PANTHER" id="PTHR10887">
    <property type="entry name" value="DNA2/NAM7 HELICASE FAMILY"/>
    <property type="match status" value="1"/>
</dbReference>
<dbReference type="InterPro" id="IPR045055">
    <property type="entry name" value="DNA2/NAM7-like"/>
</dbReference>
<comment type="caution">
    <text evidence="13">The sequence shown here is derived from an EMBL/GenBank/DDBJ whole genome shotgun (WGS) entry which is preliminary data.</text>
</comment>
<reference evidence="13 14" key="1">
    <citation type="journal article" date="2023" name="bioRxiv">
        <title>High-quality genome assemblies of four members of thePodospora anserinaspecies complex.</title>
        <authorList>
            <person name="Ament-Velasquez S.L."/>
            <person name="Vogan A.A."/>
            <person name="Wallerman O."/>
            <person name="Hartmann F."/>
            <person name="Gautier V."/>
            <person name="Silar P."/>
            <person name="Giraud T."/>
            <person name="Johannesson H."/>
        </authorList>
    </citation>
    <scope>NUCLEOTIDE SEQUENCE [LARGE SCALE GENOMIC DNA]</scope>
    <source>
        <strain evidence="13 14">CBS 112042</strain>
    </source>
</reference>
<keyword evidence="5 9" id="KW-0863">Zinc-finger</keyword>
<comment type="subcellular location">
    <subcellularLocation>
        <location evidence="1">Cytoplasm</location>
    </subcellularLocation>
</comment>
<dbReference type="InterPro" id="IPR041367">
    <property type="entry name" value="Znf-CCCH_4"/>
</dbReference>
<dbReference type="InterPro" id="IPR036855">
    <property type="entry name" value="Znf_CCCH_sf"/>
</dbReference>
<keyword evidence="8" id="KW-0391">Immunity</keyword>
<keyword evidence="7 9" id="KW-0862">Zinc</keyword>
<protein>
    <recommendedName>
        <fullName evidence="15">NFX1-type zinc finger-containing protein 1</fullName>
    </recommendedName>
</protein>
<dbReference type="PROSITE" id="PS51981">
    <property type="entry name" value="ZF_RZ"/>
    <property type="match status" value="1"/>
</dbReference>
<dbReference type="InterPro" id="IPR000571">
    <property type="entry name" value="Znf_CCCH"/>
</dbReference>
<dbReference type="SMART" id="SM00438">
    <property type="entry name" value="ZnF_NFX"/>
    <property type="match status" value="4"/>
</dbReference>
<dbReference type="EMBL" id="JAFFGZ010000007">
    <property type="protein sequence ID" value="KAK4641498.1"/>
    <property type="molecule type" value="Genomic_DNA"/>
</dbReference>
<dbReference type="SUPFAM" id="SSF52540">
    <property type="entry name" value="P-loop containing nucleoside triphosphate hydrolases"/>
    <property type="match status" value="1"/>
</dbReference>
<keyword evidence="2" id="KW-0963">Cytoplasm</keyword>
<sequence length="1999" mass="223293">MLSSSSESTSRKPLDSSWRNRRDMSEGSSWRGGNTVSRGSWRGGKAQYQRGGWVGGSSGAATSWRGGRSNRHGEPSHSRRICEFFQRGRCAYGESCKFEHPSRTPTDGVTTALSFSSLAPSQLESTARDHYLSFKRQVKRTSGNFVETWALAASVLDGPLRERHQAIARDLVDDDLGGPGFILHTIEACMDRHDEIPQLPLAEAFLKTITHKSLVTPLSIESYVSTIYRILGGVSGKRGLACFRSILTIVSPKESNYTAILALIATGLRELLSREMRILLNDNLSSVLEMLGDSIDVLKDTSTSVELQVAKVQVKSIMRMEQVVRLRHSDPSVDPRTETRAVDPTRSTFPKLIVIPGGNHDNDCPDITRIQIFPTLEEIQSDHVEFLPSTDFSEPHFYDDPVQRHIDTAFRLLRHDIFGPMKEALRPLTQGLHSKDAEAAFSAISSSLRAHLYSGATVEQLFIRPGSGLEAVLSFSPLPQLRSRSKAECRRWWKDSSRLQPGGLVCLVTSDDPHDPCMFMFVVTEKRVDDVEDEKLQFSLVSQRRNPSVSVKLVSRDERTLSLLSQAFITKRTGAVVDFPGIIPETFVPILKNLQHMMEDGHMPFSQWVLPSSKLNIAKRQETMDVPPPLYARKPGFSFDLSPIIPRAVDCLAFNPAHPDDINLQHLEARTGLDEGQCQALIHALSREYALIQGPPGTGKSYVGVQLLRVLLQHKWSAALGPIIVICYTNHALDQFLKHLLHVGIESIIRIGGQCRTEELAGKNLRVVSRHEPKTSGESYQLGSNFGSIKEELDCAENYLHRIRMARRRRVDQKGVSTYLAEYHPSIAAQLLGEDAEGFTTVGNDPIDVWLGREDNPWIRRQHGDEELDIVSLEQRAEHNVWSLGKQERWALAESWLSRIVNGANDHLFYHLDAVKDAEEAINSVHADVNSRILEEADVIGITTTGLAKNIAMLRGIGAKVVICEEAAEVMEPHLISAMMPGIEHFIQIGDHRQLRPQINNYGFSVETTRGKKFQLDRSQFERRAEGEPGLAPLPVAQLNVQRRMRPEISSLIRTVYPDLKDHDCVQNFPGVTGMREHLFWLDHQHPEDGRYDGAKVKSHSNSWEVSMSTALVRHLVRQGEYKSTDIALLTPYTGQLQKLRVALSGDFEVFLSDRDLEKLADDGFGHADGVESDSVGSVDDAPRIEHNRGRMLQKTALVDAIRLATVDNFQGEEAKVIIVSLVRSNSNNEIGFLRTENRVNVLLSRAQHGMYLIGNMRTYRGVNIWDDVYQQLAERGAVGDSIALCCPRHPDIPIECSNPDDFLRRSPEGGCTLRCDQRLDSCGHRCPAMCHSQALHDVFSCTQPCPRIRTTCRHACPKLCGEDCGPCHVTVTDVELPCGHIADEVECCQTLHPEKIRCLHPTTKIVPACQHKVKVPCERDVSQYYRCPAPCEATLACGDRCTGQCGTCQRSHKECQRICRLPSSTCNHLCARKCHSGELCGSCRQPCQVRCPHSSCSQPCHKPCAPCIEKCGWACEHMGQCSLPCAAPCDRLPCDKRCSRKLKCGHQCPSFCGEECPEDLCQLCCQDERRQRRVDVLEWKLYREVDLDDSPIVVLSCGHFFTGETLDGSLGMTQVYTTNSNGEYNGLRDIAGTLSTSGVPSCPDCRIPIRQFATRRYNRVVNKAVMDETIKRFFVDGRRRLQELQQRLAAATAKLSLDNIPEWDDTVPGSGASSVLRDRYLELHRINLTLQMVKRQMDTEHQPAKKLFDAIVSSRRRQLKTLSMEQRLPELSLTGPPPAYNSQVLLEAEALHLQVRAAILQDKMRIAAKVPELQEGLKNADRPGADVPGLMNDCMEGIKKSREWKLPRLVISLSQLYAQTSQLAGRYSAQYRARTVEWSDYGATAGELLIEALQLCGTFEDGESFREDVQEALKALKSTRYEKVSREEVKAIKLAMVSGFGGMSTNSGHWYNCQNGHPFAIGECGMPMEVARCPECGARIGGLDHELVHGVSRAEGME</sequence>
<proteinExistence type="predicted"/>
<gene>
    <name evidence="13" type="ORF">QC761_501320</name>
</gene>
<feature type="compositionally biased region" description="Polar residues" evidence="10">
    <location>
        <begin position="26"/>
        <end position="38"/>
    </location>
</feature>
<evidence type="ECO:0000256" key="1">
    <source>
        <dbReference type="ARBA" id="ARBA00004496"/>
    </source>
</evidence>
<dbReference type="Pfam" id="PF20173">
    <property type="entry name" value="ZnF_RZ-type"/>
    <property type="match status" value="1"/>
</dbReference>
<dbReference type="CDD" id="cd06008">
    <property type="entry name" value="NF-X1-zinc-finger"/>
    <property type="match status" value="1"/>
</dbReference>
<dbReference type="Pfam" id="PF18044">
    <property type="entry name" value="zf-CCCH_4"/>
    <property type="match status" value="1"/>
</dbReference>
<evidence type="ECO:0000256" key="8">
    <source>
        <dbReference type="ARBA" id="ARBA00022859"/>
    </source>
</evidence>
<feature type="domain" description="RZ-type" evidence="12">
    <location>
        <begin position="1925"/>
        <end position="1999"/>
    </location>
</feature>
<evidence type="ECO:0000256" key="6">
    <source>
        <dbReference type="ARBA" id="ARBA00022806"/>
    </source>
</evidence>
<dbReference type="InterPro" id="IPR041679">
    <property type="entry name" value="DNA2/NAM7-like_C"/>
</dbReference>
<feature type="zinc finger region" description="C3H1-type" evidence="9">
    <location>
        <begin position="76"/>
        <end position="103"/>
    </location>
</feature>
<dbReference type="InterPro" id="IPR041677">
    <property type="entry name" value="DNA2/NAM7_AAA_11"/>
</dbReference>
<evidence type="ECO:0000259" key="12">
    <source>
        <dbReference type="PROSITE" id="PS51981"/>
    </source>
</evidence>
<dbReference type="SMART" id="SM00356">
    <property type="entry name" value="ZnF_C3H1"/>
    <property type="match status" value="1"/>
</dbReference>
<dbReference type="RefSeq" id="XP_062730474.1">
    <property type="nucleotide sequence ID" value="XM_062879379.1"/>
</dbReference>
<dbReference type="CDD" id="cd17936">
    <property type="entry name" value="EEXXEc_NFX1"/>
    <property type="match status" value="1"/>
</dbReference>
<dbReference type="InterPro" id="IPR046439">
    <property type="entry name" value="ZF_RZ_dom"/>
</dbReference>
<evidence type="ECO:0000256" key="4">
    <source>
        <dbReference type="ARBA" id="ARBA00022737"/>
    </source>
</evidence>
<dbReference type="Pfam" id="PF13087">
    <property type="entry name" value="AAA_12"/>
    <property type="match status" value="1"/>
</dbReference>
<evidence type="ECO:0000256" key="5">
    <source>
        <dbReference type="ARBA" id="ARBA00022771"/>
    </source>
</evidence>
<keyword evidence="3 9" id="KW-0479">Metal-binding</keyword>
<dbReference type="Gene3D" id="3.40.50.300">
    <property type="entry name" value="P-loop containing nucleotide triphosphate hydrolases"/>
    <property type="match status" value="2"/>
</dbReference>
<organism evidence="13 14">
    <name type="scientific">Podospora bellae-mahoneyi</name>
    <dbReference type="NCBI Taxonomy" id="2093777"/>
    <lineage>
        <taxon>Eukaryota</taxon>
        <taxon>Fungi</taxon>
        <taxon>Dikarya</taxon>
        <taxon>Ascomycota</taxon>
        <taxon>Pezizomycotina</taxon>
        <taxon>Sordariomycetes</taxon>
        <taxon>Sordariomycetidae</taxon>
        <taxon>Sordariales</taxon>
        <taxon>Podosporaceae</taxon>
        <taxon>Podospora</taxon>
    </lineage>
</organism>
<keyword evidence="6" id="KW-0378">Hydrolase</keyword>
<evidence type="ECO:0000256" key="2">
    <source>
        <dbReference type="ARBA" id="ARBA00022490"/>
    </source>
</evidence>
<dbReference type="InterPro" id="IPR047187">
    <property type="entry name" value="SF1_C_Upf1"/>
</dbReference>
<dbReference type="InterPro" id="IPR000967">
    <property type="entry name" value="Znf_NFX1"/>
</dbReference>
<evidence type="ECO:0000256" key="10">
    <source>
        <dbReference type="SAM" id="MobiDB-lite"/>
    </source>
</evidence>
<evidence type="ECO:0000313" key="14">
    <source>
        <dbReference type="Proteomes" id="UP001322138"/>
    </source>
</evidence>
<keyword evidence="14" id="KW-1185">Reference proteome</keyword>
<name>A0ABR0FBY0_9PEZI</name>
<dbReference type="PANTHER" id="PTHR10887:SF445">
    <property type="entry name" value="NFX1-TYPE ZINC FINGER-CONTAINING PROTEIN 1"/>
    <property type="match status" value="1"/>
</dbReference>
<dbReference type="Pfam" id="PF13086">
    <property type="entry name" value="AAA_11"/>
    <property type="match status" value="1"/>
</dbReference>
<evidence type="ECO:0000256" key="9">
    <source>
        <dbReference type="PROSITE-ProRule" id="PRU00723"/>
    </source>
</evidence>
<evidence type="ECO:0000259" key="11">
    <source>
        <dbReference type="PROSITE" id="PS50103"/>
    </source>
</evidence>
<evidence type="ECO:0000256" key="3">
    <source>
        <dbReference type="ARBA" id="ARBA00022723"/>
    </source>
</evidence>
<dbReference type="Proteomes" id="UP001322138">
    <property type="component" value="Unassembled WGS sequence"/>
</dbReference>
<feature type="region of interest" description="Disordered" evidence="10">
    <location>
        <begin position="1"/>
        <end position="77"/>
    </location>
</feature>
<dbReference type="PROSITE" id="PS50103">
    <property type="entry name" value="ZF_C3H1"/>
    <property type="match status" value="1"/>
</dbReference>
<keyword evidence="6" id="KW-0347">Helicase</keyword>
<feature type="domain" description="C3H1-type" evidence="11">
    <location>
        <begin position="76"/>
        <end position="103"/>
    </location>
</feature>
<keyword evidence="6" id="KW-0067">ATP-binding</keyword>
<accession>A0ABR0FBY0</accession>
<keyword evidence="6" id="KW-0547">Nucleotide-binding</keyword>
<evidence type="ECO:0000313" key="13">
    <source>
        <dbReference type="EMBL" id="KAK4641498.1"/>
    </source>
</evidence>
<evidence type="ECO:0008006" key="15">
    <source>
        <dbReference type="Google" id="ProtNLM"/>
    </source>
</evidence>
<dbReference type="InterPro" id="IPR027417">
    <property type="entry name" value="P-loop_NTPase"/>
</dbReference>
<dbReference type="GeneID" id="87898861"/>
<keyword evidence="4" id="KW-0677">Repeat</keyword>
<dbReference type="SUPFAM" id="SSF90229">
    <property type="entry name" value="CCCH zinc finger"/>
    <property type="match status" value="1"/>
</dbReference>
<feature type="compositionally biased region" description="Basic and acidic residues" evidence="10">
    <location>
        <begin position="9"/>
        <end position="25"/>
    </location>
</feature>